<comment type="caution">
    <text evidence="1">The sequence shown here is derived from an EMBL/GenBank/DDBJ whole genome shotgun (WGS) entry which is preliminary data.</text>
</comment>
<evidence type="ECO:0000313" key="2">
    <source>
        <dbReference type="Proteomes" id="UP000471521"/>
    </source>
</evidence>
<dbReference type="Proteomes" id="UP000471521">
    <property type="component" value="Unassembled WGS sequence"/>
</dbReference>
<keyword evidence="2" id="KW-1185">Reference proteome</keyword>
<sequence length="75" mass="8322">MEWVDYLVENREFSGTIGGARVPLCGRCYGERDQLHSSYEEDVDVFAEDGVEATAGIAAFLDDFDLEAVEDDALQ</sequence>
<dbReference type="EMBL" id="WUUU01000037">
    <property type="protein sequence ID" value="MXR20333.1"/>
    <property type="molecule type" value="Genomic_DNA"/>
</dbReference>
<evidence type="ECO:0000313" key="1">
    <source>
        <dbReference type="EMBL" id="MXR20333.1"/>
    </source>
</evidence>
<proteinExistence type="predicted"/>
<gene>
    <name evidence="1" type="ORF">GRX66_06835</name>
</gene>
<name>A0A6B0SLA9_9EURY</name>
<dbReference type="AlphaFoldDB" id="A0A6B0SLA9"/>
<protein>
    <submittedName>
        <fullName evidence="1">Uncharacterized protein</fullName>
    </submittedName>
</protein>
<accession>A0A6B0SLA9</accession>
<dbReference type="RefSeq" id="WP_159525883.1">
    <property type="nucleotide sequence ID" value="NZ_WUUU01000037.1"/>
</dbReference>
<organism evidence="1 2">
    <name type="scientific">Halobacterium bonnevillei</name>
    <dbReference type="NCBI Taxonomy" id="2692200"/>
    <lineage>
        <taxon>Archaea</taxon>
        <taxon>Methanobacteriati</taxon>
        <taxon>Methanobacteriota</taxon>
        <taxon>Stenosarchaea group</taxon>
        <taxon>Halobacteria</taxon>
        <taxon>Halobacteriales</taxon>
        <taxon>Halobacteriaceae</taxon>
        <taxon>Halobacterium</taxon>
    </lineage>
</organism>
<reference evidence="1 2" key="1">
    <citation type="submission" date="2019-12" db="EMBL/GenBank/DDBJ databases">
        <title>Isolation and characterization of three novel carbon monoxide-oxidizing members of Halobacteria from salione crusts and soils.</title>
        <authorList>
            <person name="Myers M.R."/>
            <person name="King G.M."/>
        </authorList>
    </citation>
    <scope>NUCLEOTIDE SEQUENCE [LARGE SCALE GENOMIC DNA]</scope>
    <source>
        <strain evidence="1 2">PCN9</strain>
    </source>
</reference>